<dbReference type="PANTHER" id="PTHR14948:SF44">
    <property type="entry name" value="PROLINE-RICH TRANSMEMBRANE PROTEIN 1-LIKE"/>
    <property type="match status" value="1"/>
</dbReference>
<dbReference type="InterPro" id="IPR007593">
    <property type="entry name" value="CD225/Dispanin_fam"/>
</dbReference>
<feature type="region of interest" description="Disordered" evidence="6">
    <location>
        <begin position="1"/>
        <end position="29"/>
    </location>
</feature>
<dbReference type="Pfam" id="PF04505">
    <property type="entry name" value="CD225"/>
    <property type="match status" value="1"/>
</dbReference>
<reference evidence="9 10" key="1">
    <citation type="submission" date="2025-04" db="UniProtKB">
        <authorList>
            <consortium name="RefSeq"/>
        </authorList>
    </citation>
    <scope>IDENTIFICATION</scope>
    <source>
        <tissue evidence="9 10">Whole sample</tissue>
    </source>
</reference>
<proteinExistence type="inferred from homology"/>
<dbReference type="OrthoDB" id="5989802at2759"/>
<evidence type="ECO:0000256" key="4">
    <source>
        <dbReference type="ARBA" id="ARBA00022989"/>
    </source>
</evidence>
<evidence type="ECO:0000256" key="3">
    <source>
        <dbReference type="ARBA" id="ARBA00022692"/>
    </source>
</evidence>
<sequence length="116" mass="12982">MQFSIRGQQSYDTLSSSKDHRSKNKDSETGLADQYGYILTSPKDYRAEAIFATIFCFLPLGLVALFYSTRVKIHYKNNRLIAAYSSSKVAQVLSIAATIIGLVLWFGGTIAYLTQR</sequence>
<comment type="similarity">
    <text evidence="2">Belongs to the CD225/Dispanin family.</text>
</comment>
<dbReference type="Proteomes" id="UP000694844">
    <property type="component" value="Chromosome 5"/>
</dbReference>
<evidence type="ECO:0000256" key="7">
    <source>
        <dbReference type="SAM" id="Phobius"/>
    </source>
</evidence>
<feature type="transmembrane region" description="Helical" evidence="7">
    <location>
        <begin position="89"/>
        <end position="113"/>
    </location>
</feature>
<dbReference type="PANTHER" id="PTHR14948">
    <property type="entry name" value="NG5"/>
    <property type="match status" value="1"/>
</dbReference>
<dbReference type="RefSeq" id="XP_022337847.1">
    <property type="nucleotide sequence ID" value="XM_022482139.1"/>
</dbReference>
<dbReference type="RefSeq" id="XP_022337848.1">
    <property type="nucleotide sequence ID" value="XM_022482140.1"/>
</dbReference>
<evidence type="ECO:0000313" key="9">
    <source>
        <dbReference type="RefSeq" id="XP_022337847.1"/>
    </source>
</evidence>
<keyword evidence="3 7" id="KW-0812">Transmembrane</keyword>
<comment type="subcellular location">
    <subcellularLocation>
        <location evidence="1">Membrane</location>
    </subcellularLocation>
</comment>
<gene>
    <name evidence="9" type="primary">LOC111133615</name>
    <name evidence="10" type="synonym">LOC111133616</name>
</gene>
<feature type="compositionally biased region" description="Polar residues" evidence="6">
    <location>
        <begin position="1"/>
        <end position="16"/>
    </location>
</feature>
<evidence type="ECO:0000313" key="8">
    <source>
        <dbReference type="Proteomes" id="UP000694844"/>
    </source>
</evidence>
<evidence type="ECO:0000256" key="2">
    <source>
        <dbReference type="ARBA" id="ARBA00006843"/>
    </source>
</evidence>
<protein>
    <submittedName>
        <fullName evidence="9">Uncharacterized protein LOC111133615</fullName>
    </submittedName>
    <submittedName>
        <fullName evidence="10">Uncharacterized protein LOC111133616</fullName>
    </submittedName>
</protein>
<keyword evidence="5 7" id="KW-0472">Membrane</keyword>
<evidence type="ECO:0000256" key="5">
    <source>
        <dbReference type="ARBA" id="ARBA00023136"/>
    </source>
</evidence>
<dbReference type="KEGG" id="cvn:111133615"/>
<organism evidence="8 9">
    <name type="scientific">Crassostrea virginica</name>
    <name type="common">Eastern oyster</name>
    <dbReference type="NCBI Taxonomy" id="6565"/>
    <lineage>
        <taxon>Eukaryota</taxon>
        <taxon>Metazoa</taxon>
        <taxon>Spiralia</taxon>
        <taxon>Lophotrochozoa</taxon>
        <taxon>Mollusca</taxon>
        <taxon>Bivalvia</taxon>
        <taxon>Autobranchia</taxon>
        <taxon>Pteriomorphia</taxon>
        <taxon>Ostreida</taxon>
        <taxon>Ostreoidea</taxon>
        <taxon>Ostreidae</taxon>
        <taxon>Crassostrea</taxon>
    </lineage>
</organism>
<dbReference type="GeneID" id="111133615"/>
<dbReference type="InterPro" id="IPR051423">
    <property type="entry name" value="CD225/Dispanin"/>
</dbReference>
<evidence type="ECO:0000256" key="6">
    <source>
        <dbReference type="SAM" id="MobiDB-lite"/>
    </source>
</evidence>
<accession>A0A8B8EB18</accession>
<dbReference type="AlphaFoldDB" id="A0A8B8EB18"/>
<evidence type="ECO:0000256" key="1">
    <source>
        <dbReference type="ARBA" id="ARBA00004370"/>
    </source>
</evidence>
<dbReference type="KEGG" id="cvn:111133616"/>
<keyword evidence="4 7" id="KW-1133">Transmembrane helix</keyword>
<dbReference type="GO" id="GO:0016020">
    <property type="term" value="C:membrane"/>
    <property type="evidence" value="ECO:0007669"/>
    <property type="project" value="UniProtKB-SubCell"/>
</dbReference>
<evidence type="ECO:0000313" key="10">
    <source>
        <dbReference type="RefSeq" id="XP_022337848.1"/>
    </source>
</evidence>
<name>A0A8B8EB18_CRAVI</name>
<keyword evidence="8" id="KW-1185">Reference proteome</keyword>
<feature type="transmembrane region" description="Helical" evidence="7">
    <location>
        <begin position="49"/>
        <end position="68"/>
    </location>
</feature>